<evidence type="ECO:0000313" key="8">
    <source>
        <dbReference type="Proteomes" id="UP000642070"/>
    </source>
</evidence>
<dbReference type="AlphaFoldDB" id="A0A917SZ10"/>
<sequence length="252" mass="28312">MLKPECVRYGILGPLQLRVGPDPRPMRGPKVRKVLALLLARANQVVSADTLVDELWDEQPPKTAVATLRTHIYHLRRSLDNVTPGLSETLGTAETTGYVLAVGPGQLDVHGFCDLTRQAKDEEPATALRLLDEALGLWRGPALSDLPAGRPLRQHIAQLEEMKITALESWVGLHMQLGRHRALVAELRGLVSRYPLHEWFHTRYMEALFRSDRRSEALHAYQRLRRILADELGIDPSAQVRSLHREILTSGT</sequence>
<dbReference type="PANTHER" id="PTHR35807:SF1">
    <property type="entry name" value="TRANSCRIPTIONAL REGULATOR REDD"/>
    <property type="match status" value="1"/>
</dbReference>
<comment type="similarity">
    <text evidence="1">Belongs to the AfsR/DnrI/RedD regulatory family.</text>
</comment>
<dbReference type="Proteomes" id="UP000642070">
    <property type="component" value="Unassembled WGS sequence"/>
</dbReference>
<dbReference type="InterPro" id="IPR036388">
    <property type="entry name" value="WH-like_DNA-bd_sf"/>
</dbReference>
<gene>
    <name evidence="7" type="ORF">GCM10007977_002700</name>
</gene>
<reference evidence="7" key="2">
    <citation type="submission" date="2020-09" db="EMBL/GenBank/DDBJ databases">
        <authorList>
            <person name="Sun Q."/>
            <person name="Ohkuma M."/>
        </authorList>
    </citation>
    <scope>NUCLEOTIDE SEQUENCE</scope>
    <source>
        <strain evidence="7">JCM 19831</strain>
    </source>
</reference>
<dbReference type="Pfam" id="PF03704">
    <property type="entry name" value="BTAD"/>
    <property type="match status" value="1"/>
</dbReference>
<evidence type="ECO:0000256" key="2">
    <source>
        <dbReference type="ARBA" id="ARBA00023015"/>
    </source>
</evidence>
<dbReference type="Gene3D" id="1.10.10.10">
    <property type="entry name" value="Winged helix-like DNA-binding domain superfamily/Winged helix DNA-binding domain"/>
    <property type="match status" value="1"/>
</dbReference>
<accession>A0A917SZ10</accession>
<feature type="domain" description="OmpR/PhoB-type" evidence="6">
    <location>
        <begin position="1"/>
        <end position="102"/>
    </location>
</feature>
<dbReference type="SUPFAM" id="SSF46894">
    <property type="entry name" value="C-terminal effector domain of the bipartite response regulators"/>
    <property type="match status" value="1"/>
</dbReference>
<dbReference type="GO" id="GO:0006355">
    <property type="term" value="P:regulation of DNA-templated transcription"/>
    <property type="evidence" value="ECO:0007669"/>
    <property type="project" value="InterPro"/>
</dbReference>
<dbReference type="InterPro" id="IPR011990">
    <property type="entry name" value="TPR-like_helical_dom_sf"/>
</dbReference>
<dbReference type="GO" id="GO:0000160">
    <property type="term" value="P:phosphorelay signal transduction system"/>
    <property type="evidence" value="ECO:0007669"/>
    <property type="project" value="InterPro"/>
</dbReference>
<dbReference type="Pfam" id="PF00486">
    <property type="entry name" value="Trans_reg_C"/>
    <property type="match status" value="1"/>
</dbReference>
<dbReference type="InterPro" id="IPR016032">
    <property type="entry name" value="Sig_transdc_resp-reg_C-effctor"/>
</dbReference>
<dbReference type="PROSITE" id="PS51755">
    <property type="entry name" value="OMPR_PHOB"/>
    <property type="match status" value="1"/>
</dbReference>
<reference evidence="7" key="1">
    <citation type="journal article" date="2014" name="Int. J. Syst. Evol. Microbiol.">
        <title>Complete genome sequence of Corynebacterium casei LMG S-19264T (=DSM 44701T), isolated from a smear-ripened cheese.</title>
        <authorList>
            <consortium name="US DOE Joint Genome Institute (JGI-PGF)"/>
            <person name="Walter F."/>
            <person name="Albersmeier A."/>
            <person name="Kalinowski J."/>
            <person name="Ruckert C."/>
        </authorList>
    </citation>
    <scope>NUCLEOTIDE SEQUENCE</scope>
    <source>
        <strain evidence="7">JCM 19831</strain>
    </source>
</reference>
<dbReference type="SMART" id="SM01043">
    <property type="entry name" value="BTAD"/>
    <property type="match status" value="1"/>
</dbReference>
<dbReference type="EMBL" id="BMPI01000002">
    <property type="protein sequence ID" value="GGM04984.1"/>
    <property type="molecule type" value="Genomic_DNA"/>
</dbReference>
<dbReference type="InterPro" id="IPR001867">
    <property type="entry name" value="OmpR/PhoB-type_DNA-bd"/>
</dbReference>
<dbReference type="SMART" id="SM00862">
    <property type="entry name" value="Trans_reg_C"/>
    <property type="match status" value="1"/>
</dbReference>
<organism evidence="7 8">
    <name type="scientific">Dactylosporangium sucinum</name>
    <dbReference type="NCBI Taxonomy" id="1424081"/>
    <lineage>
        <taxon>Bacteria</taxon>
        <taxon>Bacillati</taxon>
        <taxon>Actinomycetota</taxon>
        <taxon>Actinomycetes</taxon>
        <taxon>Micromonosporales</taxon>
        <taxon>Micromonosporaceae</taxon>
        <taxon>Dactylosporangium</taxon>
    </lineage>
</organism>
<evidence type="ECO:0000256" key="5">
    <source>
        <dbReference type="PROSITE-ProRule" id="PRU01091"/>
    </source>
</evidence>
<dbReference type="SUPFAM" id="SSF48452">
    <property type="entry name" value="TPR-like"/>
    <property type="match status" value="1"/>
</dbReference>
<keyword evidence="4" id="KW-0804">Transcription</keyword>
<proteinExistence type="inferred from homology"/>
<dbReference type="Gene3D" id="1.25.40.10">
    <property type="entry name" value="Tetratricopeptide repeat domain"/>
    <property type="match status" value="1"/>
</dbReference>
<evidence type="ECO:0000256" key="4">
    <source>
        <dbReference type="ARBA" id="ARBA00023163"/>
    </source>
</evidence>
<dbReference type="InterPro" id="IPR051677">
    <property type="entry name" value="AfsR-DnrI-RedD_regulator"/>
</dbReference>
<dbReference type="InterPro" id="IPR005158">
    <property type="entry name" value="BTAD"/>
</dbReference>
<evidence type="ECO:0000259" key="6">
    <source>
        <dbReference type="PROSITE" id="PS51755"/>
    </source>
</evidence>
<feature type="DNA-binding region" description="OmpR/PhoB-type" evidence="5">
    <location>
        <begin position="1"/>
        <end position="102"/>
    </location>
</feature>
<evidence type="ECO:0000256" key="3">
    <source>
        <dbReference type="ARBA" id="ARBA00023125"/>
    </source>
</evidence>
<dbReference type="CDD" id="cd15831">
    <property type="entry name" value="BTAD"/>
    <property type="match status" value="1"/>
</dbReference>
<dbReference type="PANTHER" id="PTHR35807">
    <property type="entry name" value="TRANSCRIPTIONAL REGULATOR REDD-RELATED"/>
    <property type="match status" value="1"/>
</dbReference>
<dbReference type="GO" id="GO:0003677">
    <property type="term" value="F:DNA binding"/>
    <property type="evidence" value="ECO:0007669"/>
    <property type="project" value="UniProtKB-UniRule"/>
</dbReference>
<evidence type="ECO:0000313" key="7">
    <source>
        <dbReference type="EMBL" id="GGM04984.1"/>
    </source>
</evidence>
<evidence type="ECO:0000256" key="1">
    <source>
        <dbReference type="ARBA" id="ARBA00005820"/>
    </source>
</evidence>
<comment type="caution">
    <text evidence="7">The sequence shown here is derived from an EMBL/GenBank/DDBJ whole genome shotgun (WGS) entry which is preliminary data.</text>
</comment>
<keyword evidence="3 5" id="KW-0238">DNA-binding</keyword>
<keyword evidence="2" id="KW-0805">Transcription regulation</keyword>
<protein>
    <recommendedName>
        <fullName evidence="6">OmpR/PhoB-type domain-containing protein</fullName>
    </recommendedName>
</protein>
<name>A0A917SZ10_9ACTN</name>
<keyword evidence="8" id="KW-1185">Reference proteome</keyword>